<comment type="caution">
    <text evidence="3">The sequence shown here is derived from an EMBL/GenBank/DDBJ whole genome shotgun (WGS) entry which is preliminary data.</text>
</comment>
<reference evidence="3 4" key="1">
    <citation type="submission" date="2013-10" db="EMBL/GenBank/DDBJ databases">
        <authorList>
            <person name="Ichikawa N."/>
            <person name="Kimura A."/>
            <person name="Ohji S."/>
            <person name="Hosoyama A."/>
            <person name="Fujita N."/>
        </authorList>
    </citation>
    <scope>NUCLEOTIDE SEQUENCE [LARGE SCALE GENOMIC DNA]</scope>
    <source>
        <strain evidence="3 4">NBRC 102217</strain>
    </source>
</reference>
<sequence>MQLKSKGVPSFNELTEGVYMNLKTGFITISIVAFSPFVFAQDKVFNDFSNDSQAISIAENRSGTSTDRGVQQLESKSMQDQGMLEAYENKSMDSHMEGVMDGKKQRTRIHHKRA</sequence>
<evidence type="ECO:0000313" key="4">
    <source>
        <dbReference type="Proteomes" id="UP000017800"/>
    </source>
</evidence>
<proteinExistence type="predicted"/>
<organism evidence="3 4">
    <name type="scientific">Vibrio halioticoli NBRC 102217</name>
    <dbReference type="NCBI Taxonomy" id="1219072"/>
    <lineage>
        <taxon>Bacteria</taxon>
        <taxon>Pseudomonadati</taxon>
        <taxon>Pseudomonadota</taxon>
        <taxon>Gammaproteobacteria</taxon>
        <taxon>Vibrionales</taxon>
        <taxon>Vibrionaceae</taxon>
        <taxon>Vibrio</taxon>
    </lineage>
</organism>
<protein>
    <submittedName>
        <fullName evidence="3">Uncharacterized protein</fullName>
    </submittedName>
</protein>
<name>V5FB85_9VIBR</name>
<evidence type="ECO:0000313" key="3">
    <source>
        <dbReference type="EMBL" id="GAD88503.1"/>
    </source>
</evidence>
<gene>
    <name evidence="3" type="ORF">VHA01S_005_01060</name>
</gene>
<dbReference type="AlphaFoldDB" id="V5FB85"/>
<dbReference type="EMBL" id="BAUJ01000005">
    <property type="protein sequence ID" value="GAD88503.1"/>
    <property type="molecule type" value="Genomic_DNA"/>
</dbReference>
<feature type="transmembrane region" description="Helical" evidence="2">
    <location>
        <begin position="20"/>
        <end position="40"/>
    </location>
</feature>
<keyword evidence="2" id="KW-0812">Transmembrane</keyword>
<keyword evidence="2" id="KW-0472">Membrane</keyword>
<evidence type="ECO:0000256" key="1">
    <source>
        <dbReference type="SAM" id="MobiDB-lite"/>
    </source>
</evidence>
<evidence type="ECO:0000256" key="2">
    <source>
        <dbReference type="SAM" id="Phobius"/>
    </source>
</evidence>
<keyword evidence="4" id="KW-1185">Reference proteome</keyword>
<accession>V5FB85</accession>
<dbReference type="Proteomes" id="UP000017800">
    <property type="component" value="Unassembled WGS sequence"/>
</dbReference>
<feature type="compositionally biased region" description="Basic and acidic residues" evidence="1">
    <location>
        <begin position="90"/>
        <end position="104"/>
    </location>
</feature>
<reference evidence="3 4" key="2">
    <citation type="submission" date="2013-11" db="EMBL/GenBank/DDBJ databases">
        <title>Whole genome shotgun sequence of Vibrio halioticoli NBRC 102217.</title>
        <authorList>
            <person name="Isaki S."/>
            <person name="Kimura A."/>
            <person name="Ohji S."/>
            <person name="Hosoyama A."/>
            <person name="Fujita N."/>
            <person name="Hashimoto M."/>
            <person name="Hosoyama Y."/>
            <person name="Yamazoe A."/>
        </authorList>
    </citation>
    <scope>NUCLEOTIDE SEQUENCE [LARGE SCALE GENOMIC DNA]</scope>
    <source>
        <strain evidence="3 4">NBRC 102217</strain>
    </source>
</reference>
<keyword evidence="2" id="KW-1133">Transmembrane helix</keyword>
<dbReference type="eggNOG" id="ENOG5031NRS">
    <property type="taxonomic scope" value="Bacteria"/>
</dbReference>
<feature type="compositionally biased region" description="Basic residues" evidence="1">
    <location>
        <begin position="105"/>
        <end position="114"/>
    </location>
</feature>
<feature type="region of interest" description="Disordered" evidence="1">
    <location>
        <begin position="90"/>
        <end position="114"/>
    </location>
</feature>